<proteinExistence type="predicted"/>
<protein>
    <submittedName>
        <fullName evidence="2">Uncharacterized protein</fullName>
    </submittedName>
</protein>
<keyword evidence="1" id="KW-0812">Transmembrane</keyword>
<dbReference type="AlphaFoldDB" id="A0A381P7G1"/>
<gene>
    <name evidence="2" type="ORF">METZ01_LOCUS14427</name>
</gene>
<evidence type="ECO:0000256" key="1">
    <source>
        <dbReference type="SAM" id="Phobius"/>
    </source>
</evidence>
<keyword evidence="1" id="KW-1133">Transmembrane helix</keyword>
<dbReference type="EMBL" id="UINC01000812">
    <property type="protein sequence ID" value="SUZ61573.1"/>
    <property type="molecule type" value="Genomic_DNA"/>
</dbReference>
<reference evidence="2" key="1">
    <citation type="submission" date="2018-05" db="EMBL/GenBank/DDBJ databases">
        <authorList>
            <person name="Lanie J.A."/>
            <person name="Ng W.-L."/>
            <person name="Kazmierczak K.M."/>
            <person name="Andrzejewski T.M."/>
            <person name="Davidsen T.M."/>
            <person name="Wayne K.J."/>
            <person name="Tettelin H."/>
            <person name="Glass J.I."/>
            <person name="Rusch D."/>
            <person name="Podicherti R."/>
            <person name="Tsui H.-C.T."/>
            <person name="Winkler M.E."/>
        </authorList>
    </citation>
    <scope>NUCLEOTIDE SEQUENCE</scope>
</reference>
<feature type="transmembrane region" description="Helical" evidence="1">
    <location>
        <begin position="69"/>
        <end position="87"/>
    </location>
</feature>
<feature type="transmembrane region" description="Helical" evidence="1">
    <location>
        <begin position="35"/>
        <end position="57"/>
    </location>
</feature>
<evidence type="ECO:0000313" key="2">
    <source>
        <dbReference type="EMBL" id="SUZ61573.1"/>
    </source>
</evidence>
<feature type="transmembrane region" description="Helical" evidence="1">
    <location>
        <begin position="107"/>
        <end position="126"/>
    </location>
</feature>
<sequence length="131" mass="14467">MFGIKPKKLNYIALFTLPIVAVITSYLVIEVDFKASLTIFGINLIPMLISSGIAFLLLTRSKNNKAERVSITSPVLLSFTSSAWYVFRVIFPVENSPGIEHLALPQMILIGAVLCGILSIPVVLWFNKNKS</sequence>
<name>A0A381P7G1_9ZZZZ</name>
<organism evidence="2">
    <name type="scientific">marine metagenome</name>
    <dbReference type="NCBI Taxonomy" id="408172"/>
    <lineage>
        <taxon>unclassified sequences</taxon>
        <taxon>metagenomes</taxon>
        <taxon>ecological metagenomes</taxon>
    </lineage>
</organism>
<keyword evidence="1" id="KW-0472">Membrane</keyword>
<feature type="transmembrane region" description="Helical" evidence="1">
    <location>
        <begin position="12"/>
        <end position="29"/>
    </location>
</feature>
<accession>A0A381P7G1</accession>